<accession>A0A8S1J2I9</accession>
<organism evidence="3 4">
    <name type="scientific">Ostreobium quekettii</name>
    <dbReference type="NCBI Taxonomy" id="121088"/>
    <lineage>
        <taxon>Eukaryota</taxon>
        <taxon>Viridiplantae</taxon>
        <taxon>Chlorophyta</taxon>
        <taxon>core chlorophytes</taxon>
        <taxon>Ulvophyceae</taxon>
        <taxon>TCBD clade</taxon>
        <taxon>Bryopsidales</taxon>
        <taxon>Ostreobineae</taxon>
        <taxon>Ostreobiaceae</taxon>
        <taxon>Ostreobium</taxon>
    </lineage>
</organism>
<keyword evidence="4" id="KW-1185">Reference proteome</keyword>
<name>A0A8S1J2I9_9CHLO</name>
<evidence type="ECO:0000256" key="1">
    <source>
        <dbReference type="SAM" id="MobiDB-lite"/>
    </source>
</evidence>
<keyword evidence="2" id="KW-1133">Transmembrane helix</keyword>
<feature type="transmembrane region" description="Helical" evidence="2">
    <location>
        <begin position="520"/>
        <end position="540"/>
    </location>
</feature>
<dbReference type="Proteomes" id="UP000708148">
    <property type="component" value="Unassembled WGS sequence"/>
</dbReference>
<reference evidence="3" key="1">
    <citation type="submission" date="2020-12" db="EMBL/GenBank/DDBJ databases">
        <authorList>
            <person name="Iha C."/>
        </authorList>
    </citation>
    <scope>NUCLEOTIDE SEQUENCE</scope>
</reference>
<comment type="caution">
    <text evidence="3">The sequence shown here is derived from an EMBL/GenBank/DDBJ whole genome shotgun (WGS) entry which is preliminary data.</text>
</comment>
<feature type="region of interest" description="Disordered" evidence="1">
    <location>
        <begin position="330"/>
        <end position="349"/>
    </location>
</feature>
<evidence type="ECO:0000256" key="2">
    <source>
        <dbReference type="SAM" id="Phobius"/>
    </source>
</evidence>
<proteinExistence type="predicted"/>
<dbReference type="EMBL" id="CAJHUC010001629">
    <property type="protein sequence ID" value="CAD7701762.1"/>
    <property type="molecule type" value="Genomic_DNA"/>
</dbReference>
<dbReference type="AlphaFoldDB" id="A0A8S1J2I9"/>
<feature type="transmembrane region" description="Helical" evidence="2">
    <location>
        <begin position="547"/>
        <end position="568"/>
    </location>
</feature>
<sequence>MYDARGLTQEILEIRPPCLQVLVPNSVVVYLTQYGLSSAGGNLVLLYRDTVLKNIKVEGHEEYVRFDLEVHTTGIINVVIIPEQTEPAEEISSVAPLPVLPAAAAQELHKVFENTVQAAKSIVVRTENDTPKDIEQKQYLLVEGHVLSDGQEQAIRHMMWKERFRPFAADLDFLLNNPLNDGPSSPRYDSDSEHGDGNLQVAIATAYREHNNDTDDDMNDGFARDRGELEYLDDEAEGMMRAVSTEVYGQVLKGMLKFLSDCNAWRSFFYVMNECAHQGVLFTGLSEVGIQGLYDMGPNGDGQGGSQEAEAEMEALMRMGLQMRSLREGLGAGSCTSDQEATTPIDAGGVAGGYVEGAVPKPFDSDLSPKAEPSGTPLRRGPAPLLASTREKAKSLNSGMASKRQKAGAAPPKPGAGWQPVADRRLSRSSSMPARLARPDAVVRNFTYADLKDDVGKLVQGAGVRALWSFPTPRYSADSLGIVRYLLRVDGVSFSARLAMMLVCSWLCLVGGSSDTGLNTGAFCLGLSGLVVGAPVFVSFMSRYRNLLVVASRLAALVVLMLNSAGVWDCPCLPSGREGHCLGGMLQSVVWLMFMSTGFKAHLWIHLVFLAVEAGAFMLAVSQGTGVCHSSRWVVAGPVLLGEVYSVASLAWRDQQLLTEKED</sequence>
<protein>
    <submittedName>
        <fullName evidence="3">Uncharacterized protein</fullName>
    </submittedName>
</protein>
<keyword evidence="2" id="KW-0472">Membrane</keyword>
<evidence type="ECO:0000313" key="3">
    <source>
        <dbReference type="EMBL" id="CAD7701762.1"/>
    </source>
</evidence>
<gene>
    <name evidence="3" type="ORF">OSTQU699_LOCUS7119</name>
</gene>
<feature type="region of interest" description="Disordered" evidence="1">
    <location>
        <begin position="360"/>
        <end position="421"/>
    </location>
</feature>
<evidence type="ECO:0000313" key="4">
    <source>
        <dbReference type="Proteomes" id="UP000708148"/>
    </source>
</evidence>
<keyword evidence="2" id="KW-0812">Transmembrane</keyword>